<dbReference type="EMBL" id="JABBWE010000017">
    <property type="protein sequence ID" value="KAG1796951.1"/>
    <property type="molecule type" value="Genomic_DNA"/>
</dbReference>
<evidence type="ECO:0000313" key="3">
    <source>
        <dbReference type="EMBL" id="KAG1796951.1"/>
    </source>
</evidence>
<evidence type="ECO:0000313" key="4">
    <source>
        <dbReference type="Proteomes" id="UP000719766"/>
    </source>
</evidence>
<keyword evidence="4" id="KW-1185">Reference proteome</keyword>
<sequence length="302" mass="33555">MLAPSKETSTKSYLPIAPSTPVKILANALQRMSTQLSDNGDEEHSVNSSSSTQEDLETIIKQLAETSLSKLVSSTPMNSQTDLRHATAHTISPIKKSRTSITNIHPTTTNEVLLLAALHEAEAANAALKKRVIALQASNILNEMYCAKIRSQLAHQESKKQAGNNGGKILGDGLPRLLSGDVFYERVVQFEEAQTRAAAEKRTRTEERKRHAEALADWKKLEDARKAENKARREHYHEALKIWESEKARAKEEKWKLTEKKPTLGKLIAAIPRPKVIVTEECESDGECFDLDDIGSCASDEY</sequence>
<feature type="region of interest" description="Disordered" evidence="2">
    <location>
        <begin position="35"/>
        <end position="54"/>
    </location>
</feature>
<organism evidence="3 4">
    <name type="scientific">Suillus plorans</name>
    <dbReference type="NCBI Taxonomy" id="116603"/>
    <lineage>
        <taxon>Eukaryota</taxon>
        <taxon>Fungi</taxon>
        <taxon>Dikarya</taxon>
        <taxon>Basidiomycota</taxon>
        <taxon>Agaricomycotina</taxon>
        <taxon>Agaricomycetes</taxon>
        <taxon>Agaricomycetidae</taxon>
        <taxon>Boletales</taxon>
        <taxon>Suillineae</taxon>
        <taxon>Suillaceae</taxon>
        <taxon>Suillus</taxon>
    </lineage>
</organism>
<accession>A0A9P7IXT8</accession>
<dbReference type="OrthoDB" id="3267810at2759"/>
<comment type="caution">
    <text evidence="3">The sequence shown here is derived from an EMBL/GenBank/DDBJ whole genome shotgun (WGS) entry which is preliminary data.</text>
</comment>
<keyword evidence="1" id="KW-0175">Coiled coil</keyword>
<feature type="coiled-coil region" evidence="1">
    <location>
        <begin position="233"/>
        <end position="260"/>
    </location>
</feature>
<evidence type="ECO:0000256" key="1">
    <source>
        <dbReference type="SAM" id="Coils"/>
    </source>
</evidence>
<dbReference type="GeneID" id="64596283"/>
<dbReference type="Proteomes" id="UP000719766">
    <property type="component" value="Unassembled WGS sequence"/>
</dbReference>
<name>A0A9P7IXT8_9AGAM</name>
<gene>
    <name evidence="3" type="ORF">HD556DRAFT_1357375</name>
</gene>
<proteinExistence type="predicted"/>
<dbReference type="AlphaFoldDB" id="A0A9P7IXT8"/>
<protein>
    <submittedName>
        <fullName evidence="3">Uncharacterized protein</fullName>
    </submittedName>
</protein>
<dbReference type="RefSeq" id="XP_041162222.1">
    <property type="nucleotide sequence ID" value="XM_041302519.1"/>
</dbReference>
<evidence type="ECO:0000256" key="2">
    <source>
        <dbReference type="SAM" id="MobiDB-lite"/>
    </source>
</evidence>
<reference evidence="3" key="1">
    <citation type="journal article" date="2020" name="New Phytol.">
        <title>Comparative genomics reveals dynamic genome evolution in host specialist ectomycorrhizal fungi.</title>
        <authorList>
            <person name="Lofgren L.A."/>
            <person name="Nguyen N.H."/>
            <person name="Vilgalys R."/>
            <person name="Ruytinx J."/>
            <person name="Liao H.L."/>
            <person name="Branco S."/>
            <person name="Kuo A."/>
            <person name="LaButti K."/>
            <person name="Lipzen A."/>
            <person name="Andreopoulos W."/>
            <person name="Pangilinan J."/>
            <person name="Riley R."/>
            <person name="Hundley H."/>
            <person name="Na H."/>
            <person name="Barry K."/>
            <person name="Grigoriev I.V."/>
            <person name="Stajich J.E."/>
            <person name="Kennedy P.G."/>
        </authorList>
    </citation>
    <scope>NUCLEOTIDE SEQUENCE</scope>
    <source>
        <strain evidence="3">S12</strain>
    </source>
</reference>